<dbReference type="AlphaFoldDB" id="A0A6B0YSX5"/>
<evidence type="ECO:0000313" key="2">
    <source>
        <dbReference type="EMBL" id="MXY94204.1"/>
    </source>
</evidence>
<comment type="caution">
    <text evidence="2">The sequence shown here is derived from an EMBL/GenBank/DDBJ whole genome shotgun (WGS) entry which is preliminary data.</text>
</comment>
<dbReference type="InterPro" id="IPR013022">
    <property type="entry name" value="Xyl_isomerase-like_TIM-brl"/>
</dbReference>
<dbReference type="GO" id="GO:0016853">
    <property type="term" value="F:isomerase activity"/>
    <property type="evidence" value="ECO:0007669"/>
    <property type="project" value="UniProtKB-KW"/>
</dbReference>
<dbReference type="SUPFAM" id="SSF51658">
    <property type="entry name" value="Xylose isomerase-like"/>
    <property type="match status" value="1"/>
</dbReference>
<dbReference type="EMBL" id="VXRG01000103">
    <property type="protein sequence ID" value="MXY94204.1"/>
    <property type="molecule type" value="Genomic_DNA"/>
</dbReference>
<dbReference type="Gene3D" id="3.20.20.150">
    <property type="entry name" value="Divalent-metal-dependent TIM barrel enzymes"/>
    <property type="match status" value="1"/>
</dbReference>
<dbReference type="Pfam" id="PF01261">
    <property type="entry name" value="AP_endonuc_2"/>
    <property type="match status" value="1"/>
</dbReference>
<sequence>MTSSSFTISAFGDEIADDLESQLQTLNDLKISCLELRAAWGQNVLHMSDERVAKVRALCDDHGVTISAIGSPVGKSPIEEPVETEVQNLRRLSEIARQLGTANIRIFSFHPPEDSDDYDSYVDTAIDRLRRLTEVAAEEGVTLLLENEKGIVGDTLDRCVKLVDAIDSPHLVFLWDPANFVQVGEERITERGWPRIGGRVGYVHIKDCKLEGGVKAAGEGDGQIPELLDRLISSGYQGMLALEPHLAIAAHSSGFSGPDGMAYAVQSLRKVMDAAGAVEN</sequence>
<dbReference type="InterPro" id="IPR050312">
    <property type="entry name" value="IolE/XylAMocC-like"/>
</dbReference>
<evidence type="ECO:0000259" key="1">
    <source>
        <dbReference type="Pfam" id="PF01261"/>
    </source>
</evidence>
<name>A0A6B0YSX5_9CHLR</name>
<gene>
    <name evidence="2" type="ORF">F4Y42_12245</name>
</gene>
<reference evidence="2" key="1">
    <citation type="submission" date="2019-09" db="EMBL/GenBank/DDBJ databases">
        <title>Characterisation of the sponge microbiome using genome-centric metagenomics.</title>
        <authorList>
            <person name="Engelberts J.P."/>
            <person name="Robbins S.J."/>
            <person name="De Goeij J.M."/>
            <person name="Aranda M."/>
            <person name="Bell S.C."/>
            <person name="Webster N.S."/>
        </authorList>
    </citation>
    <scope>NUCLEOTIDE SEQUENCE</scope>
    <source>
        <strain evidence="2">SB0664_bin_27</strain>
    </source>
</reference>
<proteinExistence type="predicted"/>
<dbReference type="PANTHER" id="PTHR12110">
    <property type="entry name" value="HYDROXYPYRUVATE ISOMERASE"/>
    <property type="match status" value="1"/>
</dbReference>
<feature type="domain" description="Xylose isomerase-like TIM barrel" evidence="1">
    <location>
        <begin position="28"/>
        <end position="256"/>
    </location>
</feature>
<dbReference type="InterPro" id="IPR036237">
    <property type="entry name" value="Xyl_isomerase-like_sf"/>
</dbReference>
<dbReference type="PANTHER" id="PTHR12110:SF53">
    <property type="entry name" value="BLR5974 PROTEIN"/>
    <property type="match status" value="1"/>
</dbReference>
<organism evidence="2">
    <name type="scientific">Caldilineaceae bacterium SB0664_bin_27</name>
    <dbReference type="NCBI Taxonomy" id="2605260"/>
    <lineage>
        <taxon>Bacteria</taxon>
        <taxon>Bacillati</taxon>
        <taxon>Chloroflexota</taxon>
        <taxon>Caldilineae</taxon>
        <taxon>Caldilineales</taxon>
        <taxon>Caldilineaceae</taxon>
    </lineage>
</organism>
<accession>A0A6B0YSX5</accession>
<protein>
    <submittedName>
        <fullName evidence="2">Sugar phosphate isomerase/epimerase</fullName>
    </submittedName>
</protein>
<keyword evidence="2" id="KW-0413">Isomerase</keyword>